<sequence length="376" mass="43461">MNHFLNPQRQNFRIERRQSLPVIITGFSMNRSSSLILGASSIEDEAAEQQQQQRRRKLSAGTLDFSSMNFFSTITFPRSNNLLNVTTTPLAPIKTCGNLTNFERQNQQQQHSATNNQMLQNINHSSVIDIIREEANNDEANETDDDAMNQGFITDDKETDLSNVCNTIRRSFSQRRKSLPTFLSINPTTIATASDKNESKHRRNSIDIARSSQKSLRVKPRKKVNNALNRAFIFDKENDKLEYYDKILLSEDEINMSDVFEEEESGPKYDKILYLPKVVDDKNIDYKKKYQQLQQKYLKREERIADVKKLILEDKSKSEILQRLNGILSCKVLVSSRTESDANDFSEQSRPTSASDTIRDLEKEFEKLKLNIDKEK</sequence>
<evidence type="ECO:0000256" key="1">
    <source>
        <dbReference type="SAM" id="Coils"/>
    </source>
</evidence>
<proteinExistence type="predicted"/>
<reference evidence="3" key="1">
    <citation type="submission" date="2022-11" db="UniProtKB">
        <authorList>
            <consortium name="WormBaseParasite"/>
        </authorList>
    </citation>
    <scope>IDENTIFICATION</scope>
</reference>
<accession>A0A914Y0F1</accession>
<evidence type="ECO:0000313" key="3">
    <source>
        <dbReference type="WBParaSite" id="PSU_v2.g1226.t1"/>
    </source>
</evidence>
<organism evidence="2 3">
    <name type="scientific">Panagrolaimus superbus</name>
    <dbReference type="NCBI Taxonomy" id="310955"/>
    <lineage>
        <taxon>Eukaryota</taxon>
        <taxon>Metazoa</taxon>
        <taxon>Ecdysozoa</taxon>
        <taxon>Nematoda</taxon>
        <taxon>Chromadorea</taxon>
        <taxon>Rhabditida</taxon>
        <taxon>Tylenchina</taxon>
        <taxon>Panagrolaimomorpha</taxon>
        <taxon>Panagrolaimoidea</taxon>
        <taxon>Panagrolaimidae</taxon>
        <taxon>Panagrolaimus</taxon>
    </lineage>
</organism>
<evidence type="ECO:0000313" key="2">
    <source>
        <dbReference type="Proteomes" id="UP000887577"/>
    </source>
</evidence>
<name>A0A914Y0F1_9BILA</name>
<dbReference type="Proteomes" id="UP000887577">
    <property type="component" value="Unplaced"/>
</dbReference>
<dbReference type="WBParaSite" id="PSU_v2.g1226.t1">
    <property type="protein sequence ID" value="PSU_v2.g1226.t1"/>
    <property type="gene ID" value="PSU_v2.g1226"/>
</dbReference>
<keyword evidence="2" id="KW-1185">Reference proteome</keyword>
<protein>
    <submittedName>
        <fullName evidence="3">Uncharacterized protein</fullName>
    </submittedName>
</protein>
<feature type="coiled-coil region" evidence="1">
    <location>
        <begin position="283"/>
        <end position="310"/>
    </location>
</feature>
<dbReference type="AlphaFoldDB" id="A0A914Y0F1"/>
<keyword evidence="1" id="KW-0175">Coiled coil</keyword>